<name>A0A7V8NWJ9_9BACT</name>
<dbReference type="Gene3D" id="1.10.150.240">
    <property type="entry name" value="Putative phosphatase, domain 2"/>
    <property type="match status" value="1"/>
</dbReference>
<feature type="non-terminal residue" evidence="5">
    <location>
        <position position="176"/>
    </location>
</feature>
<dbReference type="EC" id="3.1.3.18" evidence="4"/>
<dbReference type="InterPro" id="IPR006439">
    <property type="entry name" value="HAD-SF_hydro_IA"/>
</dbReference>
<dbReference type="NCBIfam" id="TIGR01549">
    <property type="entry name" value="HAD-SF-IA-v1"/>
    <property type="match status" value="1"/>
</dbReference>
<dbReference type="NCBIfam" id="TIGR01509">
    <property type="entry name" value="HAD-SF-IA-v3"/>
    <property type="match status" value="1"/>
</dbReference>
<dbReference type="SUPFAM" id="SSF56784">
    <property type="entry name" value="HAD-like"/>
    <property type="match status" value="1"/>
</dbReference>
<comment type="similarity">
    <text evidence="3">Belongs to the HAD-like hydrolase superfamily. CbbY/CbbZ/Gph/YieH family.</text>
</comment>
<dbReference type="AlphaFoldDB" id="A0A7V8NWJ9"/>
<dbReference type="PANTHER" id="PTHR43434:SF1">
    <property type="entry name" value="PHOSPHOGLYCOLATE PHOSPHATASE"/>
    <property type="match status" value="1"/>
</dbReference>
<dbReference type="InterPro" id="IPR050155">
    <property type="entry name" value="HAD-like_hydrolase_sf"/>
</dbReference>
<protein>
    <recommendedName>
        <fullName evidence="4">phosphoglycolate phosphatase</fullName>
        <ecNumber evidence="4">3.1.3.18</ecNumber>
    </recommendedName>
</protein>
<evidence type="ECO:0000256" key="4">
    <source>
        <dbReference type="ARBA" id="ARBA00013078"/>
    </source>
</evidence>
<comment type="caution">
    <text evidence="5">The sequence shown here is derived from an EMBL/GenBank/DDBJ whole genome shotgun (WGS) entry which is preliminary data.</text>
</comment>
<comment type="pathway">
    <text evidence="2">Organic acid metabolism; glycolate biosynthesis; glycolate from 2-phosphoglycolate: step 1/1.</text>
</comment>
<gene>
    <name evidence="5" type="ORF">HRJ53_27850</name>
</gene>
<dbReference type="Gene3D" id="3.40.50.1000">
    <property type="entry name" value="HAD superfamily/HAD-like"/>
    <property type="match status" value="1"/>
</dbReference>
<dbReference type="Proteomes" id="UP000567293">
    <property type="component" value="Unassembled WGS sequence"/>
</dbReference>
<reference evidence="5" key="1">
    <citation type="submission" date="2020-06" db="EMBL/GenBank/DDBJ databases">
        <title>Legume-microbial interactions unlock mineral nutrients during tropical forest succession.</title>
        <authorList>
            <person name="Epihov D.Z."/>
        </authorList>
    </citation>
    <scope>NUCLEOTIDE SEQUENCE [LARGE SCALE GENOMIC DNA]</scope>
    <source>
        <strain evidence="5">Pan2503</strain>
    </source>
</reference>
<dbReference type="GO" id="GO:0008967">
    <property type="term" value="F:phosphoglycolate phosphatase activity"/>
    <property type="evidence" value="ECO:0007669"/>
    <property type="project" value="UniProtKB-EC"/>
</dbReference>
<sequence length="176" mass="20392">MAAKQKPCLQGVLFDWDGTLIDSYHADTSAYLAMFKEMAIAWGMEELEKHYSPNWYQVYRAAKLPRRLWREADRAWRAHYAKHQPKLISGARRVLEAIRTKHRLGLVTSGDRDRVLRQLRLFRLMRLFSARVCSGDTLKKKPHPAPLRLALRQMGLQAASCVYVGDAPQDVEMARR</sequence>
<evidence type="ECO:0000313" key="5">
    <source>
        <dbReference type="EMBL" id="MBA0088820.1"/>
    </source>
</evidence>
<comment type="catalytic activity">
    <reaction evidence="1">
        <text>2-phosphoglycolate + H2O = glycolate + phosphate</text>
        <dbReference type="Rhea" id="RHEA:14369"/>
        <dbReference type="ChEBI" id="CHEBI:15377"/>
        <dbReference type="ChEBI" id="CHEBI:29805"/>
        <dbReference type="ChEBI" id="CHEBI:43474"/>
        <dbReference type="ChEBI" id="CHEBI:58033"/>
        <dbReference type="EC" id="3.1.3.18"/>
    </reaction>
</comment>
<evidence type="ECO:0000256" key="2">
    <source>
        <dbReference type="ARBA" id="ARBA00004818"/>
    </source>
</evidence>
<proteinExistence type="inferred from homology"/>
<evidence type="ECO:0000313" key="6">
    <source>
        <dbReference type="Proteomes" id="UP000567293"/>
    </source>
</evidence>
<evidence type="ECO:0000256" key="1">
    <source>
        <dbReference type="ARBA" id="ARBA00000830"/>
    </source>
</evidence>
<dbReference type="SFLD" id="SFLDG01129">
    <property type="entry name" value="C1.5:_HAD__Beta-PGM__Phosphata"/>
    <property type="match status" value="1"/>
</dbReference>
<keyword evidence="5" id="KW-0378">Hydrolase</keyword>
<dbReference type="InterPro" id="IPR023214">
    <property type="entry name" value="HAD_sf"/>
</dbReference>
<dbReference type="EMBL" id="JACDQQ010002694">
    <property type="protein sequence ID" value="MBA0088820.1"/>
    <property type="molecule type" value="Genomic_DNA"/>
</dbReference>
<dbReference type="InterPro" id="IPR036412">
    <property type="entry name" value="HAD-like_sf"/>
</dbReference>
<dbReference type="GO" id="GO:0005829">
    <property type="term" value="C:cytosol"/>
    <property type="evidence" value="ECO:0007669"/>
    <property type="project" value="TreeGrafter"/>
</dbReference>
<dbReference type="PANTHER" id="PTHR43434">
    <property type="entry name" value="PHOSPHOGLYCOLATE PHOSPHATASE"/>
    <property type="match status" value="1"/>
</dbReference>
<dbReference type="GO" id="GO:0006281">
    <property type="term" value="P:DNA repair"/>
    <property type="evidence" value="ECO:0007669"/>
    <property type="project" value="TreeGrafter"/>
</dbReference>
<keyword evidence="6" id="KW-1185">Reference proteome</keyword>
<dbReference type="InterPro" id="IPR041492">
    <property type="entry name" value="HAD_2"/>
</dbReference>
<accession>A0A7V8NWJ9</accession>
<evidence type="ECO:0000256" key="3">
    <source>
        <dbReference type="ARBA" id="ARBA00006171"/>
    </source>
</evidence>
<organism evidence="5 6">
    <name type="scientific">Candidatus Acidiferrum panamense</name>
    <dbReference type="NCBI Taxonomy" id="2741543"/>
    <lineage>
        <taxon>Bacteria</taxon>
        <taxon>Pseudomonadati</taxon>
        <taxon>Acidobacteriota</taxon>
        <taxon>Terriglobia</taxon>
        <taxon>Candidatus Acidiferrales</taxon>
        <taxon>Candidatus Acidiferrum</taxon>
    </lineage>
</organism>
<dbReference type="Pfam" id="PF13419">
    <property type="entry name" value="HAD_2"/>
    <property type="match status" value="1"/>
</dbReference>
<dbReference type="InterPro" id="IPR023198">
    <property type="entry name" value="PGP-like_dom2"/>
</dbReference>
<dbReference type="SFLD" id="SFLDS00003">
    <property type="entry name" value="Haloacid_Dehalogenase"/>
    <property type="match status" value="1"/>
</dbReference>